<reference evidence="2" key="1">
    <citation type="submission" date="2023-01" db="EMBL/GenBank/DDBJ databases">
        <title>Colletotrichum chrysophilum M932 genome sequence.</title>
        <authorList>
            <person name="Baroncelli R."/>
        </authorList>
    </citation>
    <scope>NUCLEOTIDE SEQUENCE</scope>
    <source>
        <strain evidence="2">M932</strain>
    </source>
</reference>
<evidence type="ECO:0000313" key="2">
    <source>
        <dbReference type="EMBL" id="KAK1854371.1"/>
    </source>
</evidence>
<proteinExistence type="predicted"/>
<comment type="caution">
    <text evidence="2">The sequence shown here is derived from an EMBL/GenBank/DDBJ whole genome shotgun (WGS) entry which is preliminary data.</text>
</comment>
<feature type="region of interest" description="Disordered" evidence="1">
    <location>
        <begin position="53"/>
        <end position="74"/>
    </location>
</feature>
<evidence type="ECO:0000256" key="1">
    <source>
        <dbReference type="SAM" id="MobiDB-lite"/>
    </source>
</evidence>
<keyword evidence="3" id="KW-1185">Reference proteome</keyword>
<dbReference type="EMBL" id="JAQOWY010000038">
    <property type="protein sequence ID" value="KAK1854371.1"/>
    <property type="molecule type" value="Genomic_DNA"/>
</dbReference>
<evidence type="ECO:0000313" key="3">
    <source>
        <dbReference type="Proteomes" id="UP001243330"/>
    </source>
</evidence>
<name>A0AAD9ERU5_9PEZI</name>
<organism evidence="2 3">
    <name type="scientific">Colletotrichum chrysophilum</name>
    <dbReference type="NCBI Taxonomy" id="1836956"/>
    <lineage>
        <taxon>Eukaryota</taxon>
        <taxon>Fungi</taxon>
        <taxon>Dikarya</taxon>
        <taxon>Ascomycota</taxon>
        <taxon>Pezizomycotina</taxon>
        <taxon>Sordariomycetes</taxon>
        <taxon>Hypocreomycetidae</taxon>
        <taxon>Glomerellales</taxon>
        <taxon>Glomerellaceae</taxon>
        <taxon>Colletotrichum</taxon>
        <taxon>Colletotrichum gloeosporioides species complex</taxon>
    </lineage>
</organism>
<gene>
    <name evidence="2" type="ORF">CCHR01_02992</name>
</gene>
<dbReference type="Proteomes" id="UP001243330">
    <property type="component" value="Unassembled WGS sequence"/>
</dbReference>
<protein>
    <submittedName>
        <fullName evidence="2">Uncharacterized protein</fullName>
    </submittedName>
</protein>
<dbReference type="AlphaFoldDB" id="A0AAD9ERU5"/>
<sequence>METRLCFGVVERKRCGVGEGGRRRVCLRVTNYFGRGSLSQREVARCEGARPAAGEDFSRVGPSSQIPLPPKRQEPKSLPYLRSLLPLILSDWGRRWGGGAVPSLHRCTSTTIQFTWVLFLFSRSSKDTLPFRGCYPEGMPTAGRLSSPVCWPHLPLLRPITSPSVSWWAALHTQLAAGQALGARGVQVLVQGMGAMGRFQFGGRARETGRWAGLGSPVPWAQVY</sequence>
<accession>A0AAD9ERU5</accession>